<accession>A0ABN5RPC3</accession>
<sequence>MIMSKYFFFLIHMLFFSVCFSQIGINTQTPQKTLHVNGTLQVTNEINLGGSSGTSGQILRSNGPGQPATWENMAGGLNSTGTVMVVGGKYVVAQEITVNMASDFAGPAVPGATIATNIGSLTDEVIDNENRYSGNGSSNTFQVSADGVYKVIMNMQLSTTNNTYPVVGIWDNTTNLWVARVNDVFAAPTNGFQTYTLMTSLFLAAGKDYSFRAANTVAYTIKALSSGATGSGPVSEVSVKRLK</sequence>
<reference evidence="2 3" key="1">
    <citation type="submission" date="2018-11" db="EMBL/GenBank/DDBJ databases">
        <title>Proposal to divide the Flavobacteriaceae and reorganize its genera based on Amino Acid Identity values calculated from whole genome sequences.</title>
        <authorList>
            <person name="Nicholson A.C."/>
            <person name="Gulvik C.A."/>
            <person name="Whitney A.M."/>
            <person name="Humrighouse B.W."/>
            <person name="Bell M."/>
            <person name="Holmes B."/>
            <person name="Steigerwalt A.G."/>
            <person name="Villarma A."/>
            <person name="Sheth M."/>
            <person name="Batra D."/>
            <person name="Pryor J."/>
            <person name="Bernardet J.-F."/>
            <person name="Hugo C."/>
            <person name="Kampfer P."/>
            <person name="Newman J."/>
            <person name="McQuiston J.R."/>
        </authorList>
    </citation>
    <scope>NUCLEOTIDE SEQUENCE [LARGE SCALE GENOMIC DNA]</scope>
    <source>
        <strain evidence="2 3">KC_1864</strain>
    </source>
</reference>
<feature type="chain" id="PRO_5045823679" description="C1q domain-containing protein" evidence="1">
    <location>
        <begin position="22"/>
        <end position="243"/>
    </location>
</feature>
<keyword evidence="3" id="KW-1185">Reference proteome</keyword>
<proteinExistence type="predicted"/>
<name>A0ABN5RPC3_CHRLC</name>
<gene>
    <name evidence="2" type="ORF">EG342_16810</name>
</gene>
<evidence type="ECO:0000313" key="2">
    <source>
        <dbReference type="EMBL" id="AZA83439.1"/>
    </source>
</evidence>
<organism evidence="2 3">
    <name type="scientific">Chryseobacterium lactis</name>
    <dbReference type="NCBI Taxonomy" id="1241981"/>
    <lineage>
        <taxon>Bacteria</taxon>
        <taxon>Pseudomonadati</taxon>
        <taxon>Bacteroidota</taxon>
        <taxon>Flavobacteriia</taxon>
        <taxon>Flavobacteriales</taxon>
        <taxon>Weeksellaceae</taxon>
        <taxon>Chryseobacterium group</taxon>
        <taxon>Chryseobacterium</taxon>
    </lineage>
</organism>
<evidence type="ECO:0000313" key="3">
    <source>
        <dbReference type="Proteomes" id="UP000279972"/>
    </source>
</evidence>
<evidence type="ECO:0008006" key="4">
    <source>
        <dbReference type="Google" id="ProtNLM"/>
    </source>
</evidence>
<keyword evidence="1" id="KW-0732">Signal</keyword>
<protein>
    <recommendedName>
        <fullName evidence="4">C1q domain-containing protein</fullName>
    </recommendedName>
</protein>
<evidence type="ECO:0000256" key="1">
    <source>
        <dbReference type="SAM" id="SignalP"/>
    </source>
</evidence>
<dbReference type="EMBL" id="CP033924">
    <property type="protein sequence ID" value="AZA83439.1"/>
    <property type="molecule type" value="Genomic_DNA"/>
</dbReference>
<dbReference type="Proteomes" id="UP000279972">
    <property type="component" value="Chromosome"/>
</dbReference>
<feature type="signal peptide" evidence="1">
    <location>
        <begin position="1"/>
        <end position="21"/>
    </location>
</feature>